<dbReference type="PANTHER" id="PTHR21240:SF28">
    <property type="entry name" value="ISO-OROTATE DECARBOXYLASE (EUROFUNG)"/>
    <property type="match status" value="1"/>
</dbReference>
<keyword evidence="1" id="KW-0456">Lyase</keyword>
<keyword evidence="4" id="KW-1185">Reference proteome</keyword>
<dbReference type="Pfam" id="PF04909">
    <property type="entry name" value="Amidohydro_2"/>
    <property type="match status" value="1"/>
</dbReference>
<dbReference type="EMBL" id="QVLX01000001">
    <property type="protein sequence ID" value="RGE90018.1"/>
    <property type="molecule type" value="Genomic_DNA"/>
</dbReference>
<organism evidence="3 4">
    <name type="scientific">Sellimonas intestinalis</name>
    <dbReference type="NCBI Taxonomy" id="1653434"/>
    <lineage>
        <taxon>Bacteria</taxon>
        <taxon>Bacillati</taxon>
        <taxon>Bacillota</taxon>
        <taxon>Clostridia</taxon>
        <taxon>Lachnospirales</taxon>
        <taxon>Lachnospiraceae</taxon>
        <taxon>Sellimonas</taxon>
    </lineage>
</organism>
<dbReference type="InterPro" id="IPR032465">
    <property type="entry name" value="ACMSD"/>
</dbReference>
<proteinExistence type="predicted"/>
<dbReference type="GO" id="GO:0016831">
    <property type="term" value="F:carboxy-lyase activity"/>
    <property type="evidence" value="ECO:0007669"/>
    <property type="project" value="InterPro"/>
</dbReference>
<feature type="domain" description="Amidohydrolase-related" evidence="2">
    <location>
        <begin position="2"/>
        <end position="262"/>
    </location>
</feature>
<comment type="caution">
    <text evidence="3">The sequence shown here is derived from an EMBL/GenBank/DDBJ whole genome shotgun (WGS) entry which is preliminary data.</text>
</comment>
<evidence type="ECO:0000313" key="4">
    <source>
        <dbReference type="Proteomes" id="UP000261080"/>
    </source>
</evidence>
<evidence type="ECO:0000259" key="2">
    <source>
        <dbReference type="Pfam" id="PF04909"/>
    </source>
</evidence>
<name>A0A3E3K6D0_9FIRM</name>
<protein>
    <submittedName>
        <fullName evidence="3">Metal-dependent hydrolase</fullName>
    </submittedName>
</protein>
<sequence length="265" mass="30079">MIDFHTHIFPEKIVETTISFLERQCGERAHLSGTYESLLSSMEEAKIEQSIVLPVVTRPSQFDSINRFAAEVTEQTDGKLLSFGGIHPACDHLKDRLRSLKNNGFPGIKLHPDYQETRFDNPGYLNILDYASELGLIVSVHAGLDPGYPNFVHATPSIIRDVIHQVRPQKLVLAHMGGFQRWSEVEELLVGEDVWLDTAACFSKIPNEQFLRIVRRHGVEKILFATDSPWASQTDYVHYFHSLDLSSKERKQILLENAVKLLESA</sequence>
<dbReference type="InterPro" id="IPR006680">
    <property type="entry name" value="Amidohydro-rel"/>
</dbReference>
<accession>A0A3E3K6D0</accession>
<dbReference type="CDD" id="cd01292">
    <property type="entry name" value="metallo-dependent_hydrolases"/>
    <property type="match status" value="1"/>
</dbReference>
<dbReference type="SUPFAM" id="SSF51556">
    <property type="entry name" value="Metallo-dependent hydrolases"/>
    <property type="match status" value="1"/>
</dbReference>
<dbReference type="PANTHER" id="PTHR21240">
    <property type="entry name" value="2-AMINO-3-CARBOXYLMUCONATE-6-SEMIALDEHYDE DECARBOXYLASE"/>
    <property type="match status" value="1"/>
</dbReference>
<evidence type="ECO:0000313" key="3">
    <source>
        <dbReference type="EMBL" id="RGE90018.1"/>
    </source>
</evidence>
<dbReference type="OrthoDB" id="9771932at2"/>
<reference evidence="3 4" key="1">
    <citation type="submission" date="2018-08" db="EMBL/GenBank/DDBJ databases">
        <title>A genome reference for cultivated species of the human gut microbiota.</title>
        <authorList>
            <person name="Zou Y."/>
            <person name="Xue W."/>
            <person name="Luo G."/>
        </authorList>
    </citation>
    <scope>NUCLEOTIDE SEQUENCE [LARGE SCALE GENOMIC DNA]</scope>
    <source>
        <strain evidence="3 4">AF37-2AT</strain>
    </source>
</reference>
<gene>
    <name evidence="3" type="ORF">DW016_01805</name>
</gene>
<dbReference type="RefSeq" id="WP_053768995.1">
    <property type="nucleotide sequence ID" value="NZ_CAUAFM010000046.1"/>
</dbReference>
<dbReference type="AlphaFoldDB" id="A0A3E3K6D0"/>
<evidence type="ECO:0000256" key="1">
    <source>
        <dbReference type="ARBA" id="ARBA00023239"/>
    </source>
</evidence>
<dbReference type="GO" id="GO:0005737">
    <property type="term" value="C:cytoplasm"/>
    <property type="evidence" value="ECO:0007669"/>
    <property type="project" value="TreeGrafter"/>
</dbReference>
<dbReference type="GO" id="GO:0016787">
    <property type="term" value="F:hydrolase activity"/>
    <property type="evidence" value="ECO:0007669"/>
    <property type="project" value="UniProtKB-KW"/>
</dbReference>
<dbReference type="GeneID" id="97192708"/>
<dbReference type="Gene3D" id="3.20.20.140">
    <property type="entry name" value="Metal-dependent hydrolases"/>
    <property type="match status" value="1"/>
</dbReference>
<dbReference type="GO" id="GO:0019748">
    <property type="term" value="P:secondary metabolic process"/>
    <property type="evidence" value="ECO:0007669"/>
    <property type="project" value="TreeGrafter"/>
</dbReference>
<dbReference type="InterPro" id="IPR032466">
    <property type="entry name" value="Metal_Hydrolase"/>
</dbReference>
<dbReference type="Proteomes" id="UP000261080">
    <property type="component" value="Unassembled WGS sequence"/>
</dbReference>
<keyword evidence="3" id="KW-0378">Hydrolase</keyword>